<comment type="caution">
    <text evidence="2">The sequence shown here is derived from an EMBL/GenBank/DDBJ whole genome shotgun (WGS) entry which is preliminary data.</text>
</comment>
<dbReference type="Proteomes" id="UP000324222">
    <property type="component" value="Unassembled WGS sequence"/>
</dbReference>
<feature type="transmembrane region" description="Helical" evidence="1">
    <location>
        <begin position="183"/>
        <end position="202"/>
    </location>
</feature>
<dbReference type="SUPFAM" id="SSF103473">
    <property type="entry name" value="MFS general substrate transporter"/>
    <property type="match status" value="1"/>
</dbReference>
<accession>A0A5B7KAJ4</accession>
<reference evidence="2 3" key="1">
    <citation type="submission" date="2019-05" db="EMBL/GenBank/DDBJ databases">
        <title>Another draft genome of Portunus trituberculatus and its Hox gene families provides insights of decapod evolution.</title>
        <authorList>
            <person name="Jeong J.-H."/>
            <person name="Song I."/>
            <person name="Kim S."/>
            <person name="Choi T."/>
            <person name="Kim D."/>
            <person name="Ryu S."/>
            <person name="Kim W."/>
        </authorList>
    </citation>
    <scope>NUCLEOTIDE SEQUENCE [LARGE SCALE GENOMIC DNA]</scope>
    <source>
        <tissue evidence="2">Muscle</tissue>
    </source>
</reference>
<dbReference type="OrthoDB" id="515887at2759"/>
<keyword evidence="1" id="KW-1133">Transmembrane helix</keyword>
<evidence type="ECO:0000313" key="3">
    <source>
        <dbReference type="Proteomes" id="UP000324222"/>
    </source>
</evidence>
<dbReference type="AlphaFoldDB" id="A0A5B7KAJ4"/>
<proteinExistence type="predicted"/>
<gene>
    <name evidence="2" type="ORF">E2C01_099269</name>
</gene>
<name>A0A5B7KAJ4_PORTR</name>
<keyword evidence="1" id="KW-0812">Transmembrane</keyword>
<feature type="transmembrane region" description="Helical" evidence="1">
    <location>
        <begin position="23"/>
        <end position="41"/>
    </location>
</feature>
<dbReference type="InterPro" id="IPR036259">
    <property type="entry name" value="MFS_trans_sf"/>
</dbReference>
<keyword evidence="3" id="KW-1185">Reference proteome</keyword>
<keyword evidence="1" id="KW-0472">Membrane</keyword>
<evidence type="ECO:0000256" key="1">
    <source>
        <dbReference type="SAM" id="Phobius"/>
    </source>
</evidence>
<organism evidence="2 3">
    <name type="scientific">Portunus trituberculatus</name>
    <name type="common">Swimming crab</name>
    <name type="synonym">Neptunus trituberculatus</name>
    <dbReference type="NCBI Taxonomy" id="210409"/>
    <lineage>
        <taxon>Eukaryota</taxon>
        <taxon>Metazoa</taxon>
        <taxon>Ecdysozoa</taxon>
        <taxon>Arthropoda</taxon>
        <taxon>Crustacea</taxon>
        <taxon>Multicrustacea</taxon>
        <taxon>Malacostraca</taxon>
        <taxon>Eumalacostraca</taxon>
        <taxon>Eucarida</taxon>
        <taxon>Decapoda</taxon>
        <taxon>Pleocyemata</taxon>
        <taxon>Brachyura</taxon>
        <taxon>Eubrachyura</taxon>
        <taxon>Portunoidea</taxon>
        <taxon>Portunidae</taxon>
        <taxon>Portuninae</taxon>
        <taxon>Portunus</taxon>
    </lineage>
</organism>
<evidence type="ECO:0000313" key="2">
    <source>
        <dbReference type="EMBL" id="MPD03627.1"/>
    </source>
</evidence>
<sequence length="215" mass="23706">MVNLIANCICGTFADYLRAYRTVFLASITSLTSGLLAMYWIPELLITTQASEEAFNITFLENATLSFSAFLANNSALFLEVAGVNPNMTVGEIQQAPFTLQRVEETTGILEESEGVASLLRYPQFWLIVFILMLEQIGLNTCIMITDSVCFLILGKGLSISLVSSTTTTINNNINNKYEGNKFIMVIVIIIIIIIIIITIVLNQKYNNPASPSTI</sequence>
<protein>
    <submittedName>
        <fullName evidence="2">Uncharacterized protein</fullName>
    </submittedName>
</protein>
<dbReference type="EMBL" id="VSRR010137053">
    <property type="protein sequence ID" value="MPD03627.1"/>
    <property type="molecule type" value="Genomic_DNA"/>
</dbReference>